<name>A0AAW1CZB9_9HEMI</name>
<evidence type="ECO:0000313" key="4">
    <source>
        <dbReference type="Proteomes" id="UP001461498"/>
    </source>
</evidence>
<evidence type="ECO:0000256" key="2">
    <source>
        <dbReference type="SAM" id="SignalP"/>
    </source>
</evidence>
<feature type="region of interest" description="Disordered" evidence="1">
    <location>
        <begin position="91"/>
        <end position="111"/>
    </location>
</feature>
<feature type="chain" id="PRO_5044002047" evidence="2">
    <location>
        <begin position="21"/>
        <end position="111"/>
    </location>
</feature>
<accession>A0AAW1CZB9</accession>
<organism evidence="3 4">
    <name type="scientific">Rhynocoris fuscipes</name>
    <dbReference type="NCBI Taxonomy" id="488301"/>
    <lineage>
        <taxon>Eukaryota</taxon>
        <taxon>Metazoa</taxon>
        <taxon>Ecdysozoa</taxon>
        <taxon>Arthropoda</taxon>
        <taxon>Hexapoda</taxon>
        <taxon>Insecta</taxon>
        <taxon>Pterygota</taxon>
        <taxon>Neoptera</taxon>
        <taxon>Paraneoptera</taxon>
        <taxon>Hemiptera</taxon>
        <taxon>Heteroptera</taxon>
        <taxon>Panheteroptera</taxon>
        <taxon>Cimicomorpha</taxon>
        <taxon>Reduviidae</taxon>
        <taxon>Harpactorinae</taxon>
        <taxon>Harpactorini</taxon>
        <taxon>Rhynocoris</taxon>
    </lineage>
</organism>
<keyword evidence="2" id="KW-0732">Signal</keyword>
<evidence type="ECO:0000256" key="1">
    <source>
        <dbReference type="SAM" id="MobiDB-lite"/>
    </source>
</evidence>
<keyword evidence="4" id="KW-1185">Reference proteome</keyword>
<feature type="compositionally biased region" description="Low complexity" evidence="1">
    <location>
        <begin position="91"/>
        <end position="103"/>
    </location>
</feature>
<dbReference type="Proteomes" id="UP001461498">
    <property type="component" value="Unassembled WGS sequence"/>
</dbReference>
<dbReference type="EMBL" id="JAPXFL010000009">
    <property type="protein sequence ID" value="KAK9501957.1"/>
    <property type="molecule type" value="Genomic_DNA"/>
</dbReference>
<evidence type="ECO:0000313" key="3">
    <source>
        <dbReference type="EMBL" id="KAK9501957.1"/>
    </source>
</evidence>
<dbReference type="AlphaFoldDB" id="A0AAW1CZB9"/>
<sequence>MFSTQTIAAVLLLCISGAIGAVIQKREADVTTNEICRNRTPCAWAVYVPFTRKIEYFMKNTCVCEKGKICQRADDDISVSAYVYRCNAGTNNINSTTNNSSSSEVGNTATS</sequence>
<protein>
    <submittedName>
        <fullName evidence="3">Uncharacterized protein</fullName>
    </submittedName>
</protein>
<gene>
    <name evidence="3" type="ORF">O3M35_012580</name>
</gene>
<feature type="signal peptide" evidence="2">
    <location>
        <begin position="1"/>
        <end position="20"/>
    </location>
</feature>
<reference evidence="3 4" key="1">
    <citation type="submission" date="2022-12" db="EMBL/GenBank/DDBJ databases">
        <title>Chromosome-level genome assembly of true bugs.</title>
        <authorList>
            <person name="Ma L."/>
            <person name="Li H."/>
        </authorList>
    </citation>
    <scope>NUCLEOTIDE SEQUENCE [LARGE SCALE GENOMIC DNA]</scope>
    <source>
        <strain evidence="3">Lab_2022b</strain>
    </source>
</reference>
<proteinExistence type="predicted"/>
<comment type="caution">
    <text evidence="3">The sequence shown here is derived from an EMBL/GenBank/DDBJ whole genome shotgun (WGS) entry which is preliminary data.</text>
</comment>